<dbReference type="Proteomes" id="UP000292362">
    <property type="component" value="Unassembled WGS sequence"/>
</dbReference>
<protein>
    <submittedName>
        <fullName evidence="3">Putative ubiquitin carboxyl-terminal hydrolase</fullName>
    </submittedName>
</protein>
<feature type="transmembrane region" description="Helical" evidence="1">
    <location>
        <begin position="6"/>
        <end position="27"/>
    </location>
</feature>
<dbReference type="Gene3D" id="3.90.70.10">
    <property type="entry name" value="Cysteine proteinases"/>
    <property type="match status" value="2"/>
</dbReference>
<dbReference type="InterPro" id="IPR001394">
    <property type="entry name" value="Peptidase_C19_UCH"/>
</dbReference>
<dbReference type="SUPFAM" id="SSF54001">
    <property type="entry name" value="Cysteine proteinases"/>
    <property type="match status" value="1"/>
</dbReference>
<name>A0A4Q9L7A0_9MICR</name>
<proteinExistence type="predicted"/>
<dbReference type="PROSITE" id="PS50235">
    <property type="entry name" value="USP_3"/>
    <property type="match status" value="1"/>
</dbReference>
<dbReference type="VEuPathDB" id="MicrosporidiaDB:CWI37_0281p0040"/>
<keyword evidence="3" id="KW-0378">Hydrolase</keyword>
<comment type="caution">
    <text evidence="3">The sequence shown here is derived from an EMBL/GenBank/DDBJ whole genome shotgun (WGS) entry which is preliminary data.</text>
</comment>
<evidence type="ECO:0000313" key="4">
    <source>
        <dbReference type="Proteomes" id="UP000292362"/>
    </source>
</evidence>
<gene>
    <name evidence="3" type="ORF">CWI37_0281p0040</name>
</gene>
<dbReference type="AlphaFoldDB" id="A0A4Q9L7A0"/>
<evidence type="ECO:0000256" key="1">
    <source>
        <dbReference type="SAM" id="Phobius"/>
    </source>
</evidence>
<organism evidence="3 4">
    <name type="scientific">Hamiltosporidium tvaerminnensis</name>
    <dbReference type="NCBI Taxonomy" id="1176355"/>
    <lineage>
        <taxon>Eukaryota</taxon>
        <taxon>Fungi</taxon>
        <taxon>Fungi incertae sedis</taxon>
        <taxon>Microsporidia</taxon>
        <taxon>Dubosqiidae</taxon>
        <taxon>Hamiltosporidium</taxon>
    </lineage>
</organism>
<accession>A0A4Q9L7A0</accession>
<keyword evidence="1" id="KW-0472">Membrane</keyword>
<keyword evidence="1" id="KW-0812">Transmembrane</keyword>
<evidence type="ECO:0000259" key="2">
    <source>
        <dbReference type="PROSITE" id="PS50235"/>
    </source>
</evidence>
<dbReference type="InterPro" id="IPR038765">
    <property type="entry name" value="Papain-like_cys_pep_sf"/>
</dbReference>
<reference evidence="3 4" key="1">
    <citation type="submission" date="2017-12" db="EMBL/GenBank/DDBJ databases">
        <authorList>
            <person name="Pombert J.-F."/>
            <person name="Haag K.L."/>
            <person name="Ebert D."/>
        </authorList>
    </citation>
    <scope>NUCLEOTIDE SEQUENCE [LARGE SCALE GENOMIC DNA]</scope>
    <source>
        <strain evidence="3">FI-OER-3-3</strain>
    </source>
</reference>
<keyword evidence="1" id="KW-1133">Transmembrane helix</keyword>
<feature type="domain" description="USP" evidence="2">
    <location>
        <begin position="69"/>
        <end position="292"/>
    </location>
</feature>
<dbReference type="Pfam" id="PF00443">
    <property type="entry name" value="UCH"/>
    <property type="match status" value="1"/>
</dbReference>
<dbReference type="GO" id="GO:0016579">
    <property type="term" value="P:protein deubiquitination"/>
    <property type="evidence" value="ECO:0007669"/>
    <property type="project" value="InterPro"/>
</dbReference>
<sequence length="302" mass="35383">MRPKNLIISFITTVVIFSLGFISGVIFNELYSIAQSKNVEKNQFVESEICEFDINISNVKRIIREKNICRLKNESRVICYFNTLMKCMFATKIISDFYLENVEKNDVTQTIKELFLQMKKNKEVDTAEKLLKIRNNLGTKEFSNLKQQQDIQALYTALVSACLPKNLNFNIIKNPISYVDAALLFREIPNDNLSEIEIVNEIIRHSKVFVIHSRSCSNKFNERLKICKELIIDENYKNELISFGCHRGTLQSGHYVAVIKLDENIWAVISDDDVKYFNWCNIHNYLDYYEYKPVLFFFQIIS</sequence>
<dbReference type="EMBL" id="PITJ01000281">
    <property type="protein sequence ID" value="TBU03527.1"/>
    <property type="molecule type" value="Genomic_DNA"/>
</dbReference>
<evidence type="ECO:0000313" key="3">
    <source>
        <dbReference type="EMBL" id="TBU03527.1"/>
    </source>
</evidence>
<dbReference type="InterPro" id="IPR028889">
    <property type="entry name" value="USP"/>
</dbReference>
<dbReference type="GO" id="GO:0004843">
    <property type="term" value="F:cysteine-type deubiquitinase activity"/>
    <property type="evidence" value="ECO:0007669"/>
    <property type="project" value="InterPro"/>
</dbReference>